<evidence type="ECO:0000259" key="1">
    <source>
        <dbReference type="Pfam" id="PF04101"/>
    </source>
</evidence>
<comment type="caution">
    <text evidence="2">The sequence shown here is derived from an EMBL/GenBank/DDBJ whole genome shotgun (WGS) entry which is preliminary data.</text>
</comment>
<dbReference type="Proteomes" id="UP001500622">
    <property type="component" value="Unassembled WGS sequence"/>
</dbReference>
<proteinExistence type="predicted"/>
<evidence type="ECO:0000313" key="2">
    <source>
        <dbReference type="EMBL" id="GAA4432398.1"/>
    </source>
</evidence>
<accession>A0ABP8LM70</accession>
<organism evidence="2 3">
    <name type="scientific">Georgenia halophila</name>
    <dbReference type="NCBI Taxonomy" id="620889"/>
    <lineage>
        <taxon>Bacteria</taxon>
        <taxon>Bacillati</taxon>
        <taxon>Actinomycetota</taxon>
        <taxon>Actinomycetes</taxon>
        <taxon>Micrococcales</taxon>
        <taxon>Bogoriellaceae</taxon>
        <taxon>Georgenia</taxon>
    </lineage>
</organism>
<keyword evidence="3" id="KW-1185">Reference proteome</keyword>
<dbReference type="RefSeq" id="WP_345218485.1">
    <property type="nucleotide sequence ID" value="NZ_BAABGN010000013.1"/>
</dbReference>
<protein>
    <submittedName>
        <fullName evidence="2">Glycosyltransferase family protein</fullName>
    </submittedName>
</protein>
<dbReference type="EMBL" id="BAABGN010000013">
    <property type="protein sequence ID" value="GAA4432398.1"/>
    <property type="molecule type" value="Genomic_DNA"/>
</dbReference>
<feature type="domain" description="Glycosyl transferase family 28 C-terminal" evidence="1">
    <location>
        <begin position="213"/>
        <end position="327"/>
    </location>
</feature>
<reference evidence="3" key="1">
    <citation type="journal article" date="2019" name="Int. J. Syst. Evol. Microbiol.">
        <title>The Global Catalogue of Microorganisms (GCM) 10K type strain sequencing project: providing services to taxonomists for standard genome sequencing and annotation.</title>
        <authorList>
            <consortium name="The Broad Institute Genomics Platform"/>
            <consortium name="The Broad Institute Genome Sequencing Center for Infectious Disease"/>
            <person name="Wu L."/>
            <person name="Ma J."/>
        </authorList>
    </citation>
    <scope>NUCLEOTIDE SEQUENCE [LARGE SCALE GENOMIC DNA]</scope>
    <source>
        <strain evidence="3">JCM 17810</strain>
    </source>
</reference>
<dbReference type="Pfam" id="PF04101">
    <property type="entry name" value="Glyco_tran_28_C"/>
    <property type="match status" value="1"/>
</dbReference>
<name>A0ABP8LM70_9MICO</name>
<dbReference type="PANTHER" id="PTHR21015">
    <property type="entry name" value="UDP-N-ACETYLGLUCOSAMINE--N-ACETYLMURAMYL-(PENTAPEPTIDE) PYROPHOSPHORYL-UNDECAPRENOL N-ACETYLGLUCOSAMINE TRANSFERASE 1"/>
    <property type="match status" value="1"/>
</dbReference>
<dbReference type="SUPFAM" id="SSF53756">
    <property type="entry name" value="UDP-Glycosyltransferase/glycogen phosphorylase"/>
    <property type="match status" value="1"/>
</dbReference>
<dbReference type="Gene3D" id="3.40.50.2000">
    <property type="entry name" value="Glycogen Phosphorylase B"/>
    <property type="match status" value="1"/>
</dbReference>
<gene>
    <name evidence="2" type="ORF">GCM10023169_38070</name>
</gene>
<evidence type="ECO:0000313" key="3">
    <source>
        <dbReference type="Proteomes" id="UP001500622"/>
    </source>
</evidence>
<sequence length="383" mass="40791">MALYSHDAQGLGHVRRNLAIAHSLSTLDPAPDVLLLTGAPEAVTAHRPTGCDLVSLPALAKDADGDYGARHLSGLEHVVDMRRAVLTAALSSFQPDVLVVDKHPRGLRGELEPALRALEDTPTKVVLGLRDVLDAPEVARREWQKDRSPAALARWYDEIWVYGDASVTDPLADLDLPVRLRERTIHTGYLAHGRETATSGRRTDVDTPYVLAMVGGGSDGAALAETFAAAPLPDGHTGVLVTGPQMPAAERLRVRRIAAQRTGMAVHDYVEDAPALLARASAVVGMGGYNTVCEAMAAGTPMLVVPRVSPRTEQLVRARALTRAGAVDHLTPDRLSTGAITSWAEGAVTRPHSRATCVDLDGLSRLPQLLTALVSRTENAHVA</sequence>
<dbReference type="InterPro" id="IPR007235">
    <property type="entry name" value="Glyco_trans_28_C"/>
</dbReference>
<dbReference type="PANTHER" id="PTHR21015:SF28">
    <property type="entry name" value="SLL1722 PROTEIN"/>
    <property type="match status" value="1"/>
</dbReference>